<evidence type="ECO:0000256" key="1">
    <source>
        <dbReference type="ARBA" id="ARBA00023002"/>
    </source>
</evidence>
<protein>
    <recommendedName>
        <fullName evidence="2">NADP-dependent oxidoreductase domain-containing protein</fullName>
    </recommendedName>
</protein>
<name>A0A9W4JF21_9EURO</name>
<evidence type="ECO:0000313" key="4">
    <source>
        <dbReference type="Proteomes" id="UP001152592"/>
    </source>
</evidence>
<dbReference type="Gene3D" id="3.20.20.100">
    <property type="entry name" value="NADP-dependent oxidoreductase domain"/>
    <property type="match status" value="1"/>
</dbReference>
<dbReference type="PANTHER" id="PTHR43625:SF40">
    <property type="entry name" value="ALDO-KETO REDUCTASE YAKC [NADP(+)]"/>
    <property type="match status" value="1"/>
</dbReference>
<sequence>MLPKYAAENFPQIRALVQGLTHIAKNHDSTPAQIALAWILAQGSDIIPIPGTKSIQRLEENAQSVEIRLTDRELEEIRVLVQVGVPGTRYPAVMMDGVLGETPPL</sequence>
<keyword evidence="1" id="KW-0560">Oxidoreductase</keyword>
<gene>
    <name evidence="3" type="ORF">PSALAMII_LOCUS6353</name>
</gene>
<proteinExistence type="predicted"/>
<dbReference type="SUPFAM" id="SSF51430">
    <property type="entry name" value="NAD(P)-linked oxidoreductase"/>
    <property type="match status" value="1"/>
</dbReference>
<dbReference type="InterPro" id="IPR023210">
    <property type="entry name" value="NADP_OxRdtase_dom"/>
</dbReference>
<organism evidence="3 4">
    <name type="scientific">Penicillium salamii</name>
    <dbReference type="NCBI Taxonomy" id="1612424"/>
    <lineage>
        <taxon>Eukaryota</taxon>
        <taxon>Fungi</taxon>
        <taxon>Dikarya</taxon>
        <taxon>Ascomycota</taxon>
        <taxon>Pezizomycotina</taxon>
        <taxon>Eurotiomycetes</taxon>
        <taxon>Eurotiomycetidae</taxon>
        <taxon>Eurotiales</taxon>
        <taxon>Aspergillaceae</taxon>
        <taxon>Penicillium</taxon>
    </lineage>
</organism>
<dbReference type="Proteomes" id="UP001152592">
    <property type="component" value="Unassembled WGS sequence"/>
</dbReference>
<dbReference type="AlphaFoldDB" id="A0A9W4JF21"/>
<dbReference type="InterPro" id="IPR036812">
    <property type="entry name" value="NAD(P)_OxRdtase_dom_sf"/>
</dbReference>
<dbReference type="PANTHER" id="PTHR43625">
    <property type="entry name" value="AFLATOXIN B1 ALDEHYDE REDUCTASE"/>
    <property type="match status" value="1"/>
</dbReference>
<reference evidence="3" key="1">
    <citation type="submission" date="2021-07" db="EMBL/GenBank/DDBJ databases">
        <authorList>
            <person name="Branca A.L. A."/>
        </authorList>
    </citation>
    <scope>NUCLEOTIDE SEQUENCE</scope>
</reference>
<dbReference type="InterPro" id="IPR050791">
    <property type="entry name" value="Aldo-Keto_reductase"/>
</dbReference>
<evidence type="ECO:0000313" key="3">
    <source>
        <dbReference type="EMBL" id="CAG8387371.1"/>
    </source>
</evidence>
<evidence type="ECO:0000259" key="2">
    <source>
        <dbReference type="Pfam" id="PF00248"/>
    </source>
</evidence>
<dbReference type="GO" id="GO:0016491">
    <property type="term" value="F:oxidoreductase activity"/>
    <property type="evidence" value="ECO:0007669"/>
    <property type="project" value="UniProtKB-KW"/>
</dbReference>
<feature type="domain" description="NADP-dependent oxidoreductase" evidence="2">
    <location>
        <begin position="10"/>
        <end position="78"/>
    </location>
</feature>
<dbReference type="OrthoDB" id="408631at2759"/>
<dbReference type="EMBL" id="CAJVPD010000241">
    <property type="protein sequence ID" value="CAG8387371.1"/>
    <property type="molecule type" value="Genomic_DNA"/>
</dbReference>
<accession>A0A9W4JF21</accession>
<dbReference type="GO" id="GO:0005737">
    <property type="term" value="C:cytoplasm"/>
    <property type="evidence" value="ECO:0007669"/>
    <property type="project" value="TreeGrafter"/>
</dbReference>
<comment type="caution">
    <text evidence="3">The sequence shown here is derived from an EMBL/GenBank/DDBJ whole genome shotgun (WGS) entry which is preliminary data.</text>
</comment>
<dbReference type="Pfam" id="PF00248">
    <property type="entry name" value="Aldo_ket_red"/>
    <property type="match status" value="1"/>
</dbReference>